<reference evidence="2 3" key="1">
    <citation type="submission" date="2024-02" db="EMBL/GenBank/DDBJ databases">
        <title>A draft genome for the cacao thread blight pathogen Marasmius crinis-equi.</title>
        <authorList>
            <person name="Cohen S.P."/>
            <person name="Baruah I.K."/>
            <person name="Amoako-Attah I."/>
            <person name="Bukari Y."/>
            <person name="Meinhardt L.W."/>
            <person name="Bailey B.A."/>
        </authorList>
    </citation>
    <scope>NUCLEOTIDE SEQUENCE [LARGE SCALE GENOMIC DNA]</scope>
    <source>
        <strain evidence="2 3">GH-76</strain>
    </source>
</reference>
<keyword evidence="3" id="KW-1185">Reference proteome</keyword>
<feature type="compositionally biased region" description="Low complexity" evidence="1">
    <location>
        <begin position="188"/>
        <end position="198"/>
    </location>
</feature>
<dbReference type="EMBL" id="JBAHYK010000113">
    <property type="protein sequence ID" value="KAL0578203.1"/>
    <property type="molecule type" value="Genomic_DNA"/>
</dbReference>
<feature type="compositionally biased region" description="Polar residues" evidence="1">
    <location>
        <begin position="151"/>
        <end position="160"/>
    </location>
</feature>
<accession>A0ABR3FRW1</accession>
<feature type="region of interest" description="Disordered" evidence="1">
    <location>
        <begin position="215"/>
        <end position="250"/>
    </location>
</feature>
<evidence type="ECO:0000256" key="1">
    <source>
        <dbReference type="SAM" id="MobiDB-lite"/>
    </source>
</evidence>
<evidence type="ECO:0000313" key="3">
    <source>
        <dbReference type="Proteomes" id="UP001465976"/>
    </source>
</evidence>
<sequence>MQDSDFILSGISLPPEIQMLSGTVPGLLDPSQKRRILRHPSSQIFFASFDPRTAAPDYQTSIFDTDIHRRRRIVLEVICNHTLTWRFVPSASLDQAATNEGAWPRLVEICGKLYYCSEEQWDIYKLDHRYICYVRPPPLLSTITIDPGHANSPSQYETGEQASSFRRSSQASNPMSVDVSPEYEGQISASRRSSQASNQMSIDISLDGFDSFQRRDHCSRDEKKRKLDKLMSTPTTQRREPPDNKLKSSDRILKLYYQSTDSSDSKRLRLMSPAQIQYRLSRLRASRNKRREVRRAALARQRRVHRDSWLFQQGLASARHHFEHLSRQRDEQDPVGVKTDSIRTPSPPAKSLDPEPKENQREYREGYARKKREACLEQIQSHRDVTSWPFSKVLKFYEKYGEVFDRTRFRLEEPLVWEAVPWPVSHPPPVEDRFVDWGHVESFFEQARAVISPAEFQIMVDKSLLRFHLDKWRAKGSLETVVSEDERWRLEHAANTVTQILTTLRQRLKRR</sequence>
<comment type="caution">
    <text evidence="2">The sequence shown here is derived from an EMBL/GenBank/DDBJ whole genome shotgun (WGS) entry which is preliminary data.</text>
</comment>
<feature type="compositionally biased region" description="Basic and acidic residues" evidence="1">
    <location>
        <begin position="352"/>
        <end position="365"/>
    </location>
</feature>
<feature type="region of interest" description="Disordered" evidence="1">
    <location>
        <begin position="144"/>
        <end position="198"/>
    </location>
</feature>
<protein>
    <submittedName>
        <fullName evidence="2">Uncharacterized protein</fullName>
    </submittedName>
</protein>
<proteinExistence type="predicted"/>
<gene>
    <name evidence="2" type="ORF">V5O48_003778</name>
</gene>
<feature type="compositionally biased region" description="Basic and acidic residues" evidence="1">
    <location>
        <begin position="237"/>
        <end position="250"/>
    </location>
</feature>
<dbReference type="Proteomes" id="UP001465976">
    <property type="component" value="Unassembled WGS sequence"/>
</dbReference>
<organism evidence="2 3">
    <name type="scientific">Marasmius crinis-equi</name>
    <dbReference type="NCBI Taxonomy" id="585013"/>
    <lineage>
        <taxon>Eukaryota</taxon>
        <taxon>Fungi</taxon>
        <taxon>Dikarya</taxon>
        <taxon>Basidiomycota</taxon>
        <taxon>Agaricomycotina</taxon>
        <taxon>Agaricomycetes</taxon>
        <taxon>Agaricomycetidae</taxon>
        <taxon>Agaricales</taxon>
        <taxon>Marasmiineae</taxon>
        <taxon>Marasmiaceae</taxon>
        <taxon>Marasmius</taxon>
    </lineage>
</organism>
<feature type="compositionally biased region" description="Basic and acidic residues" evidence="1">
    <location>
        <begin position="215"/>
        <end position="229"/>
    </location>
</feature>
<name>A0ABR3FRW1_9AGAR</name>
<feature type="compositionally biased region" description="Low complexity" evidence="1">
    <location>
        <begin position="161"/>
        <end position="172"/>
    </location>
</feature>
<feature type="region of interest" description="Disordered" evidence="1">
    <location>
        <begin position="324"/>
        <end position="365"/>
    </location>
</feature>
<evidence type="ECO:0000313" key="2">
    <source>
        <dbReference type="EMBL" id="KAL0578203.1"/>
    </source>
</evidence>